<name>X1KMY5_9ZZZZ</name>
<protein>
    <submittedName>
        <fullName evidence="2">Uncharacterized protein</fullName>
    </submittedName>
</protein>
<keyword evidence="1" id="KW-0472">Membrane</keyword>
<reference evidence="2" key="1">
    <citation type="journal article" date="2014" name="Front. Microbiol.">
        <title>High frequency of phylogenetically diverse reductive dehalogenase-homologous genes in deep subseafloor sedimentary metagenomes.</title>
        <authorList>
            <person name="Kawai M."/>
            <person name="Futagami T."/>
            <person name="Toyoda A."/>
            <person name="Takaki Y."/>
            <person name="Nishi S."/>
            <person name="Hori S."/>
            <person name="Arai W."/>
            <person name="Tsubouchi T."/>
            <person name="Morono Y."/>
            <person name="Uchiyama I."/>
            <person name="Ito T."/>
            <person name="Fujiyama A."/>
            <person name="Inagaki F."/>
            <person name="Takami H."/>
        </authorList>
    </citation>
    <scope>NUCLEOTIDE SEQUENCE</scope>
    <source>
        <strain evidence="2">Expedition CK06-06</strain>
    </source>
</reference>
<evidence type="ECO:0000256" key="1">
    <source>
        <dbReference type="SAM" id="Phobius"/>
    </source>
</evidence>
<sequence>MRYKYRLIIGGIIALALIGGIVVGYDGALKTTLGVIIGYLFGTAPK</sequence>
<organism evidence="2">
    <name type="scientific">marine sediment metagenome</name>
    <dbReference type="NCBI Taxonomy" id="412755"/>
    <lineage>
        <taxon>unclassified sequences</taxon>
        <taxon>metagenomes</taxon>
        <taxon>ecological metagenomes</taxon>
    </lineage>
</organism>
<evidence type="ECO:0000313" key="2">
    <source>
        <dbReference type="EMBL" id="GAH94965.1"/>
    </source>
</evidence>
<proteinExistence type="predicted"/>
<dbReference type="AlphaFoldDB" id="X1KMY5"/>
<dbReference type="EMBL" id="BARV01000201">
    <property type="protein sequence ID" value="GAH94965.1"/>
    <property type="molecule type" value="Genomic_DNA"/>
</dbReference>
<keyword evidence="1" id="KW-0812">Transmembrane</keyword>
<gene>
    <name evidence="2" type="ORF">S06H3_00911</name>
</gene>
<feature type="transmembrane region" description="Helical" evidence="1">
    <location>
        <begin position="7"/>
        <end position="25"/>
    </location>
</feature>
<comment type="caution">
    <text evidence="2">The sequence shown here is derived from an EMBL/GenBank/DDBJ whole genome shotgun (WGS) entry which is preliminary data.</text>
</comment>
<accession>X1KMY5</accession>
<keyword evidence="1" id="KW-1133">Transmembrane helix</keyword>